<comment type="caution">
    <text evidence="1">The sequence shown here is derived from an EMBL/GenBank/DDBJ whole genome shotgun (WGS) entry which is preliminary data.</text>
</comment>
<evidence type="ECO:0000313" key="1">
    <source>
        <dbReference type="EMBL" id="HEW52600.1"/>
    </source>
</evidence>
<organism evidence="1">
    <name type="scientific">Ignisphaera aggregans</name>
    <dbReference type="NCBI Taxonomy" id="334771"/>
    <lineage>
        <taxon>Archaea</taxon>
        <taxon>Thermoproteota</taxon>
        <taxon>Thermoprotei</taxon>
        <taxon>Desulfurococcales</taxon>
        <taxon>Desulfurococcaceae</taxon>
        <taxon>Ignisphaera</taxon>
    </lineage>
</organism>
<name>A0A7C2VKW5_9CREN</name>
<gene>
    <name evidence="1" type="ORF">ENO77_00195</name>
</gene>
<accession>A0A7C2VKW5</accession>
<proteinExistence type="predicted"/>
<dbReference type="EMBL" id="DSGT01000001">
    <property type="protein sequence ID" value="HEW52600.1"/>
    <property type="molecule type" value="Genomic_DNA"/>
</dbReference>
<sequence length="209" mass="24463">MDLEKRLKAAGLGRFQVMALLQAARYYILYNDIDKAKSFGLNRAIFYAWAKYHGPHTMVWKQAKIGEVLRKGNIDIKTKSKCSEGFIEVLGECVQLGSRGFYVIGDKEQTPEDYDYQVTKKLGRITDPEKVWKAALEYVKQFPRWVLEDPQRFYKLVYEPIRDRFLLEVVSGSQPKPPEHLINRFKSLEEMYRKSESKQKRCLTLPSNE</sequence>
<reference evidence="1" key="1">
    <citation type="journal article" date="2020" name="mSystems">
        <title>Genome- and Community-Level Interaction Insights into Carbon Utilization and Element Cycling Functions of Hydrothermarchaeota in Hydrothermal Sediment.</title>
        <authorList>
            <person name="Zhou Z."/>
            <person name="Liu Y."/>
            <person name="Xu W."/>
            <person name="Pan J."/>
            <person name="Luo Z.H."/>
            <person name="Li M."/>
        </authorList>
    </citation>
    <scope>NUCLEOTIDE SEQUENCE [LARGE SCALE GENOMIC DNA]</scope>
    <source>
        <strain evidence="1">SpSt-16</strain>
    </source>
</reference>
<protein>
    <submittedName>
        <fullName evidence="1">Uncharacterized protein</fullName>
    </submittedName>
</protein>
<dbReference type="AlphaFoldDB" id="A0A7C2VKW5"/>